<dbReference type="RefSeq" id="WP_163820554.1">
    <property type="nucleotide sequence ID" value="NZ_JAAGOB010000013.1"/>
</dbReference>
<feature type="transmembrane region" description="Helical" evidence="9">
    <location>
        <begin position="191"/>
        <end position="214"/>
    </location>
</feature>
<keyword evidence="5 9" id="KW-1133">Transmembrane helix</keyword>
<evidence type="ECO:0000256" key="8">
    <source>
        <dbReference type="SAM" id="MobiDB-lite"/>
    </source>
</evidence>
<comment type="similarity">
    <text evidence="2">Belongs to the SLC13A/DASS transporter (TC 2.A.47) family. NADC subfamily.</text>
</comment>
<evidence type="ECO:0000256" key="6">
    <source>
        <dbReference type="ARBA" id="ARBA00023136"/>
    </source>
</evidence>
<reference evidence="10 11" key="1">
    <citation type="submission" date="2020-02" db="EMBL/GenBank/DDBJ databases">
        <authorList>
            <person name="Li X.-J."/>
            <person name="Feng X.-M."/>
        </authorList>
    </citation>
    <scope>NUCLEOTIDE SEQUENCE [LARGE SCALE GENOMIC DNA]</scope>
    <source>
        <strain evidence="10 11">CGMCC 4.7225</strain>
    </source>
</reference>
<feature type="transmembrane region" description="Helical" evidence="9">
    <location>
        <begin position="425"/>
        <end position="446"/>
    </location>
</feature>
<accession>A0A6N9YRU8</accession>
<feature type="transmembrane region" description="Helical" evidence="9">
    <location>
        <begin position="31"/>
        <end position="47"/>
    </location>
</feature>
<feature type="transmembrane region" description="Helical" evidence="9">
    <location>
        <begin position="234"/>
        <end position="256"/>
    </location>
</feature>
<feature type="transmembrane region" description="Helical" evidence="9">
    <location>
        <begin position="59"/>
        <end position="90"/>
    </location>
</feature>
<proteinExistence type="inferred from homology"/>
<comment type="subcellular location">
    <subcellularLocation>
        <location evidence="1">Membrane</location>
        <topology evidence="1">Multi-pass membrane protein</topology>
    </subcellularLocation>
</comment>
<feature type="transmembrane region" description="Helical" evidence="9">
    <location>
        <begin position="329"/>
        <end position="345"/>
    </location>
</feature>
<feature type="transmembrane region" description="Helical" evidence="9">
    <location>
        <begin position="396"/>
        <end position="413"/>
    </location>
</feature>
<dbReference type="GO" id="GO:0008514">
    <property type="term" value="F:organic anion transmembrane transporter activity"/>
    <property type="evidence" value="ECO:0007669"/>
    <property type="project" value="UniProtKB-ARBA"/>
</dbReference>
<keyword evidence="11" id="KW-1185">Reference proteome</keyword>
<evidence type="ECO:0000256" key="5">
    <source>
        <dbReference type="ARBA" id="ARBA00022989"/>
    </source>
</evidence>
<evidence type="ECO:0000256" key="1">
    <source>
        <dbReference type="ARBA" id="ARBA00004141"/>
    </source>
</evidence>
<evidence type="ECO:0000313" key="10">
    <source>
        <dbReference type="EMBL" id="NED97786.1"/>
    </source>
</evidence>
<evidence type="ECO:0000313" key="11">
    <source>
        <dbReference type="Proteomes" id="UP000469185"/>
    </source>
</evidence>
<dbReference type="Proteomes" id="UP000469185">
    <property type="component" value="Unassembled WGS sequence"/>
</dbReference>
<feature type="transmembrane region" description="Helical" evidence="9">
    <location>
        <begin position="129"/>
        <end position="151"/>
    </location>
</feature>
<comment type="caution">
    <text evidence="10">The sequence shown here is derived from an EMBL/GenBank/DDBJ whole genome shotgun (WGS) entry which is preliminary data.</text>
</comment>
<feature type="transmembrane region" description="Helical" evidence="9">
    <location>
        <begin position="290"/>
        <end position="309"/>
    </location>
</feature>
<evidence type="ECO:0000256" key="9">
    <source>
        <dbReference type="SAM" id="Phobius"/>
    </source>
</evidence>
<dbReference type="EMBL" id="JAAGOB010000013">
    <property type="protein sequence ID" value="NED97786.1"/>
    <property type="molecule type" value="Genomic_DNA"/>
</dbReference>
<protein>
    <recommendedName>
        <fullName evidence="3">Sodium-dependent dicarboxylate transporter SdcS</fullName>
    </recommendedName>
    <alternativeName>
        <fullName evidence="7">Na(+)/dicarboxylate symporter</fullName>
    </alternativeName>
</protein>
<sequence>MTTSTTATPEQPSVTDDEQETGQRAIVRKRIGLALGVLLALGLYIFLPDTLSTEGKTTAAIAALMAAWWMTEAIPLAATALLPLVLFPILGVAEMSDVASPYANDIIFLFMGGFMLALAMQRWHLHRRIALAIVATVGTSPVMLIAGFMLATGLITMWVSNTATAVMMLPIGLSVLALVMQVGDGKGDTNFATALMLGIAYSASIGSVSTLIGTPPNALMRGYLSENHGITIGFGQWMAVGVPLAAVFLFIAWLILTRVVYPPKIKELAGGRELIRSELHKLGPISRGEWTVLAVFVAAALSWVVIPLAADNESIAGALPWLDNISDGGIAMAVAVALFLIPVDGKKGIAALDWDTAVKLPWGILILFGGGLSLSSQFSGSGLSAWIGERVGGLDALPVWVLILTITALVLLLTELTSNTATAAVFLPIMGGVAVGLGMDVMALVVPTALAATLAFMLPVATPPNAIAFGSGHVTIAQMIRGGVWLNVVSLVLVLFAMYGLATWVFGLSL</sequence>
<gene>
    <name evidence="10" type="ORF">G1H11_21025</name>
</gene>
<evidence type="ECO:0000256" key="3">
    <source>
        <dbReference type="ARBA" id="ARBA00020150"/>
    </source>
</evidence>
<dbReference type="GO" id="GO:0005886">
    <property type="term" value="C:plasma membrane"/>
    <property type="evidence" value="ECO:0007669"/>
    <property type="project" value="TreeGrafter"/>
</dbReference>
<dbReference type="InterPro" id="IPR001898">
    <property type="entry name" value="SLC13A/DASS"/>
</dbReference>
<keyword evidence="4 9" id="KW-0812">Transmembrane</keyword>
<dbReference type="GO" id="GO:1905039">
    <property type="term" value="P:carboxylic acid transmembrane transport"/>
    <property type="evidence" value="ECO:0007669"/>
    <property type="project" value="UniProtKB-ARBA"/>
</dbReference>
<evidence type="ECO:0000256" key="7">
    <source>
        <dbReference type="ARBA" id="ARBA00031174"/>
    </source>
</evidence>
<dbReference type="PANTHER" id="PTHR10283">
    <property type="entry name" value="SOLUTE CARRIER FAMILY 13 MEMBER"/>
    <property type="match status" value="1"/>
</dbReference>
<dbReference type="CDD" id="cd01115">
    <property type="entry name" value="SLC13_permease"/>
    <property type="match status" value="1"/>
</dbReference>
<dbReference type="PANTHER" id="PTHR10283:SF82">
    <property type="entry name" value="SOLUTE CARRIER FAMILY 13 MEMBER 2"/>
    <property type="match status" value="1"/>
</dbReference>
<dbReference type="AlphaFoldDB" id="A0A6N9YRU8"/>
<dbReference type="Pfam" id="PF00939">
    <property type="entry name" value="Na_sulph_symp"/>
    <property type="match status" value="1"/>
</dbReference>
<evidence type="ECO:0000256" key="2">
    <source>
        <dbReference type="ARBA" id="ARBA00006772"/>
    </source>
</evidence>
<feature type="compositionally biased region" description="Polar residues" evidence="8">
    <location>
        <begin position="1"/>
        <end position="14"/>
    </location>
</feature>
<feature type="transmembrane region" description="Helical" evidence="9">
    <location>
        <begin position="357"/>
        <end position="376"/>
    </location>
</feature>
<dbReference type="NCBIfam" id="TIGR00785">
    <property type="entry name" value="dass"/>
    <property type="match status" value="1"/>
</dbReference>
<feature type="region of interest" description="Disordered" evidence="8">
    <location>
        <begin position="1"/>
        <end position="21"/>
    </location>
</feature>
<evidence type="ECO:0000256" key="4">
    <source>
        <dbReference type="ARBA" id="ARBA00022692"/>
    </source>
</evidence>
<feature type="transmembrane region" description="Helical" evidence="9">
    <location>
        <begin position="484"/>
        <end position="506"/>
    </location>
</feature>
<organism evidence="10 11">
    <name type="scientific">Phytoactinopolyspora alkaliphila</name>
    <dbReference type="NCBI Taxonomy" id="1783498"/>
    <lineage>
        <taxon>Bacteria</taxon>
        <taxon>Bacillati</taxon>
        <taxon>Actinomycetota</taxon>
        <taxon>Actinomycetes</taxon>
        <taxon>Jiangellales</taxon>
        <taxon>Jiangellaceae</taxon>
        <taxon>Phytoactinopolyspora</taxon>
    </lineage>
</organism>
<keyword evidence="6 9" id="KW-0472">Membrane</keyword>
<feature type="transmembrane region" description="Helical" evidence="9">
    <location>
        <begin position="452"/>
        <end position="472"/>
    </location>
</feature>
<name>A0A6N9YRU8_9ACTN</name>
<feature type="transmembrane region" description="Helical" evidence="9">
    <location>
        <begin position="157"/>
        <end position="179"/>
    </location>
</feature>